<comment type="similarity">
    <text evidence="2">Belongs to the bacteroidetes fimbrillin superfamily. FimB/Mfa2 family.</text>
</comment>
<feature type="chain" id="PRO_5006601759" description="Fimbrillin-A associated anchor protein Mfa1 and Mfa2" evidence="8">
    <location>
        <begin position="22"/>
        <end position="299"/>
    </location>
</feature>
<organism evidence="9 10">
    <name type="scientific">Hoylesella enoeca</name>
    <dbReference type="NCBI Taxonomy" id="76123"/>
    <lineage>
        <taxon>Bacteria</taxon>
        <taxon>Pseudomonadati</taxon>
        <taxon>Bacteroidota</taxon>
        <taxon>Bacteroidia</taxon>
        <taxon>Bacteroidales</taxon>
        <taxon>Prevotellaceae</taxon>
        <taxon>Hoylesella</taxon>
    </lineage>
</organism>
<evidence type="ECO:0000256" key="8">
    <source>
        <dbReference type="SAM" id="SignalP"/>
    </source>
</evidence>
<dbReference type="eggNOG" id="ENOG502ZPCV">
    <property type="taxonomic scope" value="Bacteria"/>
</dbReference>
<comment type="subcellular location">
    <subcellularLocation>
        <location evidence="1">Cell outer membrane</location>
    </subcellularLocation>
</comment>
<keyword evidence="4" id="KW-0472">Membrane</keyword>
<dbReference type="GO" id="GO:0009279">
    <property type="term" value="C:cell outer membrane"/>
    <property type="evidence" value="ECO:0007669"/>
    <property type="project" value="UniProtKB-SubCell"/>
</dbReference>
<evidence type="ECO:0000313" key="9">
    <source>
        <dbReference type="EMBL" id="ALO48509.1"/>
    </source>
</evidence>
<evidence type="ECO:0000256" key="1">
    <source>
        <dbReference type="ARBA" id="ARBA00004442"/>
    </source>
</evidence>
<dbReference type="InterPro" id="IPR014941">
    <property type="entry name" value="FimB/Mfa2/Mfa3"/>
</dbReference>
<evidence type="ECO:0000256" key="7">
    <source>
        <dbReference type="ARBA" id="ARBA00023288"/>
    </source>
</evidence>
<accession>A0A0S2KJL1</accession>
<proteinExistence type="inferred from homology"/>
<evidence type="ECO:0000256" key="5">
    <source>
        <dbReference type="ARBA" id="ARBA00023139"/>
    </source>
</evidence>
<dbReference type="STRING" id="76123.AS203_04970"/>
<reference evidence="10" key="1">
    <citation type="submission" date="2015-11" db="EMBL/GenBank/DDBJ databases">
        <authorList>
            <person name="Holder M.E."/>
            <person name="Ajami N.J."/>
            <person name="Petrosino J.F."/>
        </authorList>
    </citation>
    <scope>NUCLEOTIDE SEQUENCE [LARGE SCALE GENOMIC DNA]</scope>
    <source>
        <strain evidence="10">F0113</strain>
    </source>
</reference>
<gene>
    <name evidence="9" type="ORF">AS203_04970</name>
</gene>
<dbReference type="Proteomes" id="UP000056252">
    <property type="component" value="Chromosome"/>
</dbReference>
<protein>
    <recommendedName>
        <fullName evidence="11">Fimbrillin-A associated anchor protein Mfa1 and Mfa2</fullName>
    </recommendedName>
</protein>
<dbReference type="KEGG" id="peo:AS203_04970"/>
<dbReference type="PROSITE" id="PS51257">
    <property type="entry name" value="PROKAR_LIPOPROTEIN"/>
    <property type="match status" value="1"/>
</dbReference>
<evidence type="ECO:0000256" key="4">
    <source>
        <dbReference type="ARBA" id="ARBA00023136"/>
    </source>
</evidence>
<dbReference type="RefSeq" id="WP_051559243.1">
    <property type="nucleotide sequence ID" value="NZ_CAUPOR010000014.1"/>
</dbReference>
<feature type="signal peptide" evidence="8">
    <location>
        <begin position="1"/>
        <end position="21"/>
    </location>
</feature>
<dbReference type="AlphaFoldDB" id="A0A0S2KJL1"/>
<keyword evidence="3 8" id="KW-0732">Signal</keyword>
<sequence>MMRKINVLRMLAIMLTGVMFAACEKADWNEEDPKPAPKDAVHVVFSVKRFEQIPFNDGISVTKAGVNADQVCTHINLAVFNDGGKVKAINQKAGDEHFGTIAADLSKGTYKIVIIAHSCKGAATISSPEKISFPDNKLTDTFYYCADVTVDEAEEYNIELKRAVSMFRLITDDAIPAKVTTMRFYYTGGSSSLNAVTGFGCVKSRQTELRTIDAASVGNPGKFEVYTFPHAETGELKMTITALDAAGNEVKNQAFTKVPIKRNVITQYSGKFFGDLGPSSSSSFVLKADNAWGQNNFKY</sequence>
<keyword evidence="10" id="KW-1185">Reference proteome</keyword>
<keyword evidence="5" id="KW-0564">Palmitate</keyword>
<keyword evidence="6" id="KW-0998">Cell outer membrane</keyword>
<name>A0A0S2KJL1_9BACT</name>
<evidence type="ECO:0000256" key="3">
    <source>
        <dbReference type="ARBA" id="ARBA00022729"/>
    </source>
</evidence>
<dbReference type="Pfam" id="PF08842">
    <property type="entry name" value="Mfa2"/>
    <property type="match status" value="1"/>
</dbReference>
<evidence type="ECO:0000256" key="6">
    <source>
        <dbReference type="ARBA" id="ARBA00023237"/>
    </source>
</evidence>
<evidence type="ECO:0000256" key="2">
    <source>
        <dbReference type="ARBA" id="ARBA00007248"/>
    </source>
</evidence>
<evidence type="ECO:0000313" key="10">
    <source>
        <dbReference type="Proteomes" id="UP000056252"/>
    </source>
</evidence>
<evidence type="ECO:0008006" key="11">
    <source>
        <dbReference type="Google" id="ProtNLM"/>
    </source>
</evidence>
<dbReference type="OrthoDB" id="1081401at2"/>
<dbReference type="EMBL" id="CP013195">
    <property type="protein sequence ID" value="ALO48509.1"/>
    <property type="molecule type" value="Genomic_DNA"/>
</dbReference>
<keyword evidence="7" id="KW-0449">Lipoprotein</keyword>